<dbReference type="Gene3D" id="3.40.309.10">
    <property type="entry name" value="Aldehyde Dehydrogenase, Chain A, domain 2"/>
    <property type="match status" value="1"/>
</dbReference>
<accession>F4KTX6</accession>
<dbReference type="InterPro" id="IPR016161">
    <property type="entry name" value="Ald_DH/histidinol_DH"/>
</dbReference>
<gene>
    <name evidence="3" type="ordered locus">Halhy_1215</name>
</gene>
<evidence type="ECO:0000313" key="4">
    <source>
        <dbReference type="Proteomes" id="UP000008461"/>
    </source>
</evidence>
<organism evidence="3 4">
    <name type="scientific">Haliscomenobacter hydrossis (strain ATCC 27775 / DSM 1100 / LMG 10767 / O)</name>
    <dbReference type="NCBI Taxonomy" id="760192"/>
    <lineage>
        <taxon>Bacteria</taxon>
        <taxon>Pseudomonadati</taxon>
        <taxon>Bacteroidota</taxon>
        <taxon>Saprospiria</taxon>
        <taxon>Saprospirales</taxon>
        <taxon>Haliscomenobacteraceae</taxon>
        <taxon>Haliscomenobacter</taxon>
    </lineage>
</organism>
<dbReference type="CDD" id="cd07129">
    <property type="entry name" value="ALDH_KGSADH"/>
    <property type="match status" value="1"/>
</dbReference>
<name>F4KTX6_HALH1</name>
<keyword evidence="1 3" id="KW-0560">Oxidoreductase</keyword>
<evidence type="ECO:0000256" key="1">
    <source>
        <dbReference type="ARBA" id="ARBA00023002"/>
    </source>
</evidence>
<sequence length="482" mass="50855">MTDQIMQQAAAAFPVYRSQSAEAKATFLESIAAQIEALGDALIQTAMAESHLPEARLLGERGRTANQLRLFAGLVREGSWVEAAIDSAIPDRIPARPDLRKMLSPLGPVVVFGASNFPLAFSTAGGDTASALAAGCTVVIKGHPGHPKTSALVFGAIQSAIQLCGMPEHTVQHVEGTDFALGKALVQHPATKAVGFTGSFVGGMALVDYARERKQPIPVFAEMGSVNPVVLLPELLATQPEALAKQLAASFTLGMGQFCTKPGLILAQDSAALDTFLKTIGHEVPGLPTMPMLHAGIHAAYEKKLHEAVVQPGLGVLGKTEKETSGIEPTATVALVDGDTFLANPLLHEEIFGPYALVVKCQSKAQLAQILEHLEGQLTLTFMATEADALANADLVELGQALAGRVIFNGVPTGVEVVASMQHGGPYPATTDSRFTSVGSDGIKRWARPICFQNYPAPLLPPELQDENPLGIWRLVDGSFTK</sequence>
<dbReference type="STRING" id="760192.Halhy_1215"/>
<evidence type="ECO:0000259" key="2">
    <source>
        <dbReference type="Pfam" id="PF00171"/>
    </source>
</evidence>
<keyword evidence="4" id="KW-1185">Reference proteome</keyword>
<feature type="domain" description="Aldehyde dehydrogenase" evidence="2">
    <location>
        <begin position="3"/>
        <end position="393"/>
    </location>
</feature>
<dbReference type="Proteomes" id="UP000008461">
    <property type="component" value="Chromosome"/>
</dbReference>
<dbReference type="PANTHER" id="PTHR43353">
    <property type="entry name" value="SUCCINATE-SEMIALDEHYDE DEHYDROGENASE, MITOCHONDRIAL"/>
    <property type="match status" value="1"/>
</dbReference>
<dbReference type="HOGENOM" id="CLU_027555_0_0_10"/>
<dbReference type="InterPro" id="IPR050740">
    <property type="entry name" value="Aldehyde_DH_Superfamily"/>
</dbReference>
<protein>
    <submittedName>
        <fullName evidence="3">Aldehyde dehydrogenase (NADP(+))</fullName>
        <ecNumber evidence="3">1.2.1.4</ecNumber>
    </submittedName>
</protein>
<evidence type="ECO:0000313" key="3">
    <source>
        <dbReference type="EMBL" id="AEE49112.1"/>
    </source>
</evidence>
<reference key="2">
    <citation type="submission" date="2011-04" db="EMBL/GenBank/DDBJ databases">
        <title>Complete sequence of chromosome of Haliscomenobacter hydrossis DSM 1100.</title>
        <authorList>
            <consortium name="US DOE Joint Genome Institute (JGI-PGF)"/>
            <person name="Lucas S."/>
            <person name="Han J."/>
            <person name="Lapidus A."/>
            <person name="Bruce D."/>
            <person name="Goodwin L."/>
            <person name="Pitluck S."/>
            <person name="Peters L."/>
            <person name="Kyrpides N."/>
            <person name="Mavromatis K."/>
            <person name="Ivanova N."/>
            <person name="Ovchinnikova G."/>
            <person name="Pagani I."/>
            <person name="Daligault H."/>
            <person name="Detter J.C."/>
            <person name="Han C."/>
            <person name="Land M."/>
            <person name="Hauser L."/>
            <person name="Markowitz V."/>
            <person name="Cheng J.-F."/>
            <person name="Hugenholtz P."/>
            <person name="Woyke T."/>
            <person name="Wu D."/>
            <person name="Verbarg S."/>
            <person name="Frueling A."/>
            <person name="Brambilla E."/>
            <person name="Klenk H.-P."/>
            <person name="Eisen J.A."/>
        </authorList>
    </citation>
    <scope>NUCLEOTIDE SEQUENCE</scope>
    <source>
        <strain>DSM 1100</strain>
    </source>
</reference>
<dbReference type="InterPro" id="IPR016162">
    <property type="entry name" value="Ald_DH_N"/>
</dbReference>
<dbReference type="eggNOG" id="COG1012">
    <property type="taxonomic scope" value="Bacteria"/>
</dbReference>
<dbReference type="InterPro" id="IPR044151">
    <property type="entry name" value="ALDH_KGSADH"/>
</dbReference>
<dbReference type="SUPFAM" id="SSF53720">
    <property type="entry name" value="ALDH-like"/>
    <property type="match status" value="1"/>
</dbReference>
<dbReference type="PANTHER" id="PTHR43353:SF3">
    <property type="entry name" value="ALDEHYDE DEHYDROGENASE-RELATED"/>
    <property type="match status" value="1"/>
</dbReference>
<proteinExistence type="predicted"/>
<dbReference type="EC" id="1.2.1.4" evidence="3"/>
<dbReference type="KEGG" id="hhy:Halhy_1215"/>
<reference evidence="3 4" key="1">
    <citation type="journal article" date="2011" name="Stand. Genomic Sci.">
        <title>Complete genome sequence of Haliscomenobacter hydrossis type strain (O).</title>
        <authorList>
            <consortium name="US DOE Joint Genome Institute (JGI-PGF)"/>
            <person name="Daligault H."/>
            <person name="Lapidus A."/>
            <person name="Zeytun A."/>
            <person name="Nolan M."/>
            <person name="Lucas S."/>
            <person name="Del Rio T.G."/>
            <person name="Tice H."/>
            <person name="Cheng J.F."/>
            <person name="Tapia R."/>
            <person name="Han C."/>
            <person name="Goodwin L."/>
            <person name="Pitluck S."/>
            <person name="Liolios K."/>
            <person name="Pagani I."/>
            <person name="Ivanova N."/>
            <person name="Huntemann M."/>
            <person name="Mavromatis K."/>
            <person name="Mikhailova N."/>
            <person name="Pati A."/>
            <person name="Chen A."/>
            <person name="Palaniappan K."/>
            <person name="Land M."/>
            <person name="Hauser L."/>
            <person name="Brambilla E.M."/>
            <person name="Rohde M."/>
            <person name="Verbarg S."/>
            <person name="Goker M."/>
            <person name="Bristow J."/>
            <person name="Eisen J.A."/>
            <person name="Markowitz V."/>
            <person name="Hugenholtz P."/>
            <person name="Kyrpides N.C."/>
            <person name="Klenk H.P."/>
            <person name="Woyke T."/>
        </authorList>
    </citation>
    <scope>NUCLEOTIDE SEQUENCE [LARGE SCALE GENOMIC DNA]</scope>
    <source>
        <strain evidence="4">ATCC 27775 / DSM 1100 / LMG 10767 / O</strain>
    </source>
</reference>
<dbReference type="InterPro" id="IPR016163">
    <property type="entry name" value="Ald_DH_C"/>
</dbReference>
<dbReference type="AlphaFoldDB" id="F4KTX6"/>
<dbReference type="Gene3D" id="3.40.605.10">
    <property type="entry name" value="Aldehyde Dehydrogenase, Chain A, domain 1"/>
    <property type="match status" value="1"/>
</dbReference>
<dbReference type="Pfam" id="PF00171">
    <property type="entry name" value="Aldedh"/>
    <property type="match status" value="1"/>
</dbReference>
<dbReference type="GO" id="GO:0033721">
    <property type="term" value="F:aldehyde dehydrogenase (NADP+) activity"/>
    <property type="evidence" value="ECO:0007669"/>
    <property type="project" value="UniProtKB-EC"/>
</dbReference>
<dbReference type="InterPro" id="IPR015590">
    <property type="entry name" value="Aldehyde_DH_dom"/>
</dbReference>
<dbReference type="EMBL" id="CP002691">
    <property type="protein sequence ID" value="AEE49112.1"/>
    <property type="molecule type" value="Genomic_DNA"/>
</dbReference>